<dbReference type="AlphaFoldDB" id="A0A834SKP4"/>
<protein>
    <submittedName>
        <fullName evidence="1">Uncharacterized protein</fullName>
    </submittedName>
</protein>
<name>A0A834SKP4_9FABA</name>
<dbReference type="Proteomes" id="UP000634136">
    <property type="component" value="Unassembled WGS sequence"/>
</dbReference>
<organism evidence="1 2">
    <name type="scientific">Senna tora</name>
    <dbReference type="NCBI Taxonomy" id="362788"/>
    <lineage>
        <taxon>Eukaryota</taxon>
        <taxon>Viridiplantae</taxon>
        <taxon>Streptophyta</taxon>
        <taxon>Embryophyta</taxon>
        <taxon>Tracheophyta</taxon>
        <taxon>Spermatophyta</taxon>
        <taxon>Magnoliopsida</taxon>
        <taxon>eudicotyledons</taxon>
        <taxon>Gunneridae</taxon>
        <taxon>Pentapetalae</taxon>
        <taxon>rosids</taxon>
        <taxon>fabids</taxon>
        <taxon>Fabales</taxon>
        <taxon>Fabaceae</taxon>
        <taxon>Caesalpinioideae</taxon>
        <taxon>Cassia clade</taxon>
        <taxon>Senna</taxon>
    </lineage>
</organism>
<comment type="caution">
    <text evidence="1">The sequence shown here is derived from an EMBL/GenBank/DDBJ whole genome shotgun (WGS) entry which is preliminary data.</text>
</comment>
<proteinExistence type="predicted"/>
<keyword evidence="2" id="KW-1185">Reference proteome</keyword>
<reference evidence="1" key="1">
    <citation type="submission" date="2020-09" db="EMBL/GenBank/DDBJ databases">
        <title>Genome-Enabled Discovery of Anthraquinone Biosynthesis in Senna tora.</title>
        <authorList>
            <person name="Kang S.-H."/>
            <person name="Pandey R.P."/>
            <person name="Lee C.-M."/>
            <person name="Sim J.-S."/>
            <person name="Jeong J.-T."/>
            <person name="Choi B.-S."/>
            <person name="Jung M."/>
            <person name="Ginzburg D."/>
            <person name="Zhao K."/>
            <person name="Won S.Y."/>
            <person name="Oh T.-J."/>
            <person name="Yu Y."/>
            <person name="Kim N.-H."/>
            <person name="Lee O.R."/>
            <person name="Lee T.-H."/>
            <person name="Bashyal P."/>
            <person name="Kim T.-S."/>
            <person name="Lee W.-H."/>
            <person name="Kawkins C."/>
            <person name="Kim C.-K."/>
            <person name="Kim J.S."/>
            <person name="Ahn B.O."/>
            <person name="Rhee S.Y."/>
            <person name="Sohng J.K."/>
        </authorList>
    </citation>
    <scope>NUCLEOTIDE SEQUENCE</scope>
    <source>
        <tissue evidence="1">Leaf</tissue>
    </source>
</reference>
<sequence length="132" mass="14703">MNSPPFQFLRGGFLGFLLGRFLHWLALFLELWREFGVMGVAVNEVVGGESAEEDGGAAKLRRWVVRAWELLIHPMTCDFFLYSPLNAQAMGHCIWCRTSLKTEVPPDAAGEGDDAMYPVPDRDTEGGFIALP</sequence>
<gene>
    <name evidence="1" type="ORF">G2W53_038301</name>
</gene>
<dbReference type="EMBL" id="JAAIUW010000012">
    <property type="protein sequence ID" value="KAF7806140.1"/>
    <property type="molecule type" value="Genomic_DNA"/>
</dbReference>
<accession>A0A834SKP4</accession>
<evidence type="ECO:0000313" key="2">
    <source>
        <dbReference type="Proteomes" id="UP000634136"/>
    </source>
</evidence>
<evidence type="ECO:0000313" key="1">
    <source>
        <dbReference type="EMBL" id="KAF7806140.1"/>
    </source>
</evidence>